<protein>
    <submittedName>
        <fullName evidence="1">Uncharacterized protein</fullName>
    </submittedName>
</protein>
<dbReference type="AlphaFoldDB" id="A0AAD9HL97"/>
<organism evidence="1 2">
    <name type="scientific">Colletotrichum zoysiae</name>
    <dbReference type="NCBI Taxonomy" id="1216348"/>
    <lineage>
        <taxon>Eukaryota</taxon>
        <taxon>Fungi</taxon>
        <taxon>Dikarya</taxon>
        <taxon>Ascomycota</taxon>
        <taxon>Pezizomycotina</taxon>
        <taxon>Sordariomycetes</taxon>
        <taxon>Hypocreomycetidae</taxon>
        <taxon>Glomerellales</taxon>
        <taxon>Glomerellaceae</taxon>
        <taxon>Colletotrichum</taxon>
        <taxon>Colletotrichum graminicola species complex</taxon>
    </lineage>
</organism>
<comment type="caution">
    <text evidence="1">The sequence shown here is derived from an EMBL/GenBank/DDBJ whole genome shotgun (WGS) entry which is preliminary data.</text>
</comment>
<reference evidence="1" key="1">
    <citation type="submission" date="2021-06" db="EMBL/GenBank/DDBJ databases">
        <title>Comparative genomics, transcriptomics and evolutionary studies reveal genomic signatures of adaptation to plant cell wall in hemibiotrophic fungi.</title>
        <authorList>
            <consortium name="DOE Joint Genome Institute"/>
            <person name="Baroncelli R."/>
            <person name="Diaz J.F."/>
            <person name="Benocci T."/>
            <person name="Peng M."/>
            <person name="Battaglia E."/>
            <person name="Haridas S."/>
            <person name="Andreopoulos W."/>
            <person name="Labutti K."/>
            <person name="Pangilinan J."/>
            <person name="Floch G.L."/>
            <person name="Makela M.R."/>
            <person name="Henrissat B."/>
            <person name="Grigoriev I.V."/>
            <person name="Crouch J.A."/>
            <person name="De Vries R.P."/>
            <person name="Sukno S.A."/>
            <person name="Thon M.R."/>
        </authorList>
    </citation>
    <scope>NUCLEOTIDE SEQUENCE</scope>
    <source>
        <strain evidence="1">MAFF235873</strain>
    </source>
</reference>
<proteinExistence type="predicted"/>
<keyword evidence="2" id="KW-1185">Reference proteome</keyword>
<name>A0AAD9HL97_9PEZI</name>
<evidence type="ECO:0000313" key="1">
    <source>
        <dbReference type="EMBL" id="KAK2029884.1"/>
    </source>
</evidence>
<evidence type="ECO:0000313" key="2">
    <source>
        <dbReference type="Proteomes" id="UP001232148"/>
    </source>
</evidence>
<gene>
    <name evidence="1" type="ORF">LX32DRAFT_346406</name>
</gene>
<dbReference type="EMBL" id="MU842858">
    <property type="protein sequence ID" value="KAK2029884.1"/>
    <property type="molecule type" value="Genomic_DNA"/>
</dbReference>
<sequence length="154" mass="17680">MVFLMKMTTGRRQSCRTTRPAHESLKRLCVAATRDVYGQSEASTVICGRVYETSNAYPNRFLENIADFIAQWYSERAREVLRMRKWKRIGEPSGAGRERVRCMLSMRRGSWSSPPDVRSLPRITQPIIQRGKPPPSVVDDFFARQPFAPSLSAR</sequence>
<dbReference type="Proteomes" id="UP001232148">
    <property type="component" value="Unassembled WGS sequence"/>
</dbReference>
<accession>A0AAD9HL97</accession>